<dbReference type="GO" id="GO:0001664">
    <property type="term" value="F:G protein-coupled receptor binding"/>
    <property type="evidence" value="ECO:0007669"/>
    <property type="project" value="TreeGrafter"/>
</dbReference>
<dbReference type="GO" id="GO:0031683">
    <property type="term" value="F:G-protein beta/gamma-subunit complex binding"/>
    <property type="evidence" value="ECO:0007669"/>
    <property type="project" value="InterPro"/>
</dbReference>
<feature type="non-terminal residue" evidence="6">
    <location>
        <position position="1"/>
    </location>
</feature>
<evidence type="ECO:0000256" key="3">
    <source>
        <dbReference type="ARBA" id="ARBA00023134"/>
    </source>
</evidence>
<dbReference type="GO" id="GO:0005525">
    <property type="term" value="F:GTP binding"/>
    <property type="evidence" value="ECO:0007669"/>
    <property type="project" value="UniProtKB-KW"/>
</dbReference>
<dbReference type="GO" id="GO:0007188">
    <property type="term" value="P:adenylate cyclase-modulating G protein-coupled receptor signaling pathway"/>
    <property type="evidence" value="ECO:0007669"/>
    <property type="project" value="TreeGrafter"/>
</dbReference>
<dbReference type="PROSITE" id="PS51882">
    <property type="entry name" value="G_ALPHA"/>
    <property type="match status" value="1"/>
</dbReference>
<evidence type="ECO:0000313" key="6">
    <source>
        <dbReference type="EMBL" id="ETO21297.1"/>
    </source>
</evidence>
<keyword evidence="2 5" id="KW-0547">Nucleotide-binding</keyword>
<evidence type="ECO:0000256" key="4">
    <source>
        <dbReference type="ARBA" id="ARBA00023224"/>
    </source>
</evidence>
<dbReference type="InterPro" id="IPR027417">
    <property type="entry name" value="P-loop_NTPase"/>
</dbReference>
<organism evidence="6 7">
    <name type="scientific">Reticulomyxa filosa</name>
    <dbReference type="NCBI Taxonomy" id="46433"/>
    <lineage>
        <taxon>Eukaryota</taxon>
        <taxon>Sar</taxon>
        <taxon>Rhizaria</taxon>
        <taxon>Retaria</taxon>
        <taxon>Foraminifera</taxon>
        <taxon>Monothalamids</taxon>
        <taxon>Reticulomyxidae</taxon>
        <taxon>Reticulomyxa</taxon>
    </lineage>
</organism>
<reference evidence="6 7" key="1">
    <citation type="journal article" date="2013" name="Curr. Biol.">
        <title>The Genome of the Foraminiferan Reticulomyxa filosa.</title>
        <authorList>
            <person name="Glockner G."/>
            <person name="Hulsmann N."/>
            <person name="Schleicher M."/>
            <person name="Noegel A.A."/>
            <person name="Eichinger L."/>
            <person name="Gallinger C."/>
            <person name="Pawlowski J."/>
            <person name="Sierra R."/>
            <person name="Euteneuer U."/>
            <person name="Pillet L."/>
            <person name="Moustafa A."/>
            <person name="Platzer M."/>
            <person name="Groth M."/>
            <person name="Szafranski K."/>
            <person name="Schliwa M."/>
        </authorList>
    </citation>
    <scope>NUCLEOTIDE SEQUENCE [LARGE SCALE GENOMIC DNA]</scope>
</reference>
<gene>
    <name evidence="6" type="ORF">RFI_15908</name>
</gene>
<name>X6N7K9_RETFI</name>
<dbReference type="GO" id="GO:0005737">
    <property type="term" value="C:cytoplasm"/>
    <property type="evidence" value="ECO:0007669"/>
    <property type="project" value="TreeGrafter"/>
</dbReference>
<dbReference type="Gene3D" id="3.40.50.300">
    <property type="entry name" value="P-loop containing nucleotide triphosphate hydrolases"/>
    <property type="match status" value="1"/>
</dbReference>
<dbReference type="EMBL" id="ASPP01011767">
    <property type="protein sequence ID" value="ETO21297.1"/>
    <property type="molecule type" value="Genomic_DNA"/>
</dbReference>
<comment type="caution">
    <text evidence="6">The sequence shown here is derived from an EMBL/GenBank/DDBJ whole genome shotgun (WGS) entry which is preliminary data.</text>
</comment>
<dbReference type="InterPro" id="IPR001019">
    <property type="entry name" value="Gprotein_alpha_su"/>
</dbReference>
<dbReference type="AlphaFoldDB" id="X6N7K9"/>
<dbReference type="FunFam" id="3.40.50.300:FF:000692">
    <property type="entry name" value="Guanine nucleotide-binding protein subunit alpha"/>
    <property type="match status" value="1"/>
</dbReference>
<feature type="binding site" evidence="5">
    <location>
        <begin position="37"/>
        <end position="40"/>
    </location>
    <ligand>
        <name>GTP</name>
        <dbReference type="ChEBI" id="CHEBI:37565"/>
    </ligand>
</feature>
<dbReference type="SUPFAM" id="SSF52540">
    <property type="entry name" value="P-loop containing nucleoside triphosphate hydrolases"/>
    <property type="match status" value="1"/>
</dbReference>
<evidence type="ECO:0000256" key="2">
    <source>
        <dbReference type="ARBA" id="ARBA00022741"/>
    </source>
</evidence>
<dbReference type="PANTHER" id="PTHR10218:SF302">
    <property type="entry name" value="GUANINE NUCLEOTIDE-BINDING PROTEIN ALPHA-5 SUBUNIT"/>
    <property type="match status" value="1"/>
</dbReference>
<evidence type="ECO:0000256" key="5">
    <source>
        <dbReference type="PIRSR" id="PIRSR601019-1"/>
    </source>
</evidence>
<proteinExistence type="predicted"/>
<dbReference type="PANTHER" id="PTHR10218">
    <property type="entry name" value="GTP-BINDING PROTEIN ALPHA SUBUNIT"/>
    <property type="match status" value="1"/>
</dbReference>
<keyword evidence="4" id="KW-0807">Transducer</keyword>
<dbReference type="GO" id="GO:0046872">
    <property type="term" value="F:metal ion binding"/>
    <property type="evidence" value="ECO:0007669"/>
    <property type="project" value="UniProtKB-KW"/>
</dbReference>
<dbReference type="OrthoDB" id="5817230at2759"/>
<dbReference type="GO" id="GO:0003924">
    <property type="term" value="F:GTPase activity"/>
    <property type="evidence" value="ECO:0007669"/>
    <property type="project" value="InterPro"/>
</dbReference>
<keyword evidence="3 5" id="KW-0342">GTP-binding</keyword>
<dbReference type="Proteomes" id="UP000023152">
    <property type="component" value="Unassembled WGS sequence"/>
</dbReference>
<protein>
    <submittedName>
        <fullName evidence="6">G protein alpha q isoform 2</fullName>
    </submittedName>
</protein>
<keyword evidence="1" id="KW-0479">Metal-binding</keyword>
<keyword evidence="7" id="KW-1185">Reference proteome</keyword>
<evidence type="ECO:0000313" key="7">
    <source>
        <dbReference type="Proteomes" id="UP000023152"/>
    </source>
</evidence>
<dbReference type="GO" id="GO:0005834">
    <property type="term" value="C:heterotrimeric G-protein complex"/>
    <property type="evidence" value="ECO:0007669"/>
    <property type="project" value="TreeGrafter"/>
</dbReference>
<feature type="binding site" evidence="5">
    <location>
        <position position="94"/>
    </location>
    <ligand>
        <name>GTP</name>
        <dbReference type="ChEBI" id="CHEBI:37565"/>
    </ligand>
</feature>
<dbReference type="Pfam" id="PF00503">
    <property type="entry name" value="G-alpha"/>
    <property type="match status" value="1"/>
</dbReference>
<accession>X6N7K9</accession>
<evidence type="ECO:0000256" key="1">
    <source>
        <dbReference type="ARBA" id="ARBA00022723"/>
    </source>
</evidence>
<sequence length="118" mass="13924">VLFEDSTMNRMQEEFSLFRSTIKHPTFEGMSLIVLLNKWDQLEEKISYSPFSFSFEDYQYKGDKSNPSDVVTYVQDTLQSIAKHNRLYFNVLTATSLFYDQTFVQSYIHYSLVLFGLI</sequence>